<evidence type="ECO:0000313" key="4">
    <source>
        <dbReference type="Proteomes" id="UP001171902"/>
    </source>
</evidence>
<dbReference type="PANTHER" id="PTHR30023">
    <property type="entry name" value="D-ALANYL-D-ALANINE CARBOXYPEPTIDASE"/>
    <property type="match status" value="1"/>
</dbReference>
<protein>
    <submittedName>
        <fullName evidence="3">D-alanyl-D-alanine carboxypeptidase/D-alanyl-D-alanine-endopeptidase</fullName>
        <ecNumber evidence="3">3.4.16.4</ecNumber>
    </submittedName>
</protein>
<dbReference type="Gene3D" id="3.40.710.10">
    <property type="entry name" value="DD-peptidase/beta-lactamase superfamily"/>
    <property type="match status" value="2"/>
</dbReference>
<dbReference type="RefSeq" id="WP_289957685.1">
    <property type="nucleotide sequence ID" value="NZ_JAUEMJ010000003.1"/>
</dbReference>
<evidence type="ECO:0000256" key="2">
    <source>
        <dbReference type="ARBA" id="ARBA00022801"/>
    </source>
</evidence>
<organism evidence="3 4">
    <name type="scientific">Glycomyces tritici</name>
    <dbReference type="NCBI Taxonomy" id="2665176"/>
    <lineage>
        <taxon>Bacteria</taxon>
        <taxon>Bacillati</taxon>
        <taxon>Actinomycetota</taxon>
        <taxon>Actinomycetes</taxon>
        <taxon>Glycomycetales</taxon>
        <taxon>Glycomycetaceae</taxon>
        <taxon>Glycomyces</taxon>
    </lineage>
</organism>
<dbReference type="PANTHER" id="PTHR30023:SF0">
    <property type="entry name" value="PENICILLIN-SENSITIVE CARBOXYPEPTIDASE A"/>
    <property type="match status" value="1"/>
</dbReference>
<dbReference type="EMBL" id="JAUEMJ010000003">
    <property type="protein sequence ID" value="MDN3240770.1"/>
    <property type="molecule type" value="Genomic_DNA"/>
</dbReference>
<dbReference type="Proteomes" id="UP001171902">
    <property type="component" value="Unassembled WGS sequence"/>
</dbReference>
<keyword evidence="3" id="KW-0121">Carboxypeptidase</keyword>
<evidence type="ECO:0000313" key="3">
    <source>
        <dbReference type="EMBL" id="MDN3240770.1"/>
    </source>
</evidence>
<name>A0ABT7YQ75_9ACTN</name>
<dbReference type="PRINTS" id="PR00922">
    <property type="entry name" value="DADACBPTASE3"/>
</dbReference>
<dbReference type="Gene3D" id="3.50.80.20">
    <property type="entry name" value="D-Ala-D-Ala carboxypeptidase C, peptidase S13"/>
    <property type="match status" value="1"/>
</dbReference>
<sequence>MRKRTLISSAIAVTAAGAITIAGTVVAQAQETGDEALAAAIDAILTDKRLTDSQVGVTVADANTGEVLYERNGAKRAIPGSNDKLTTTAAALEQLGGDFKYTTEVLGDRPTDGVVAGDLYLRGSGDPTLLEADYDRMAEDLADRGISTIDGDLVADDTAFDSVRSGTEWGWSDLQFTYAAEVSALTVASGDDYNAGSVRVFIKPGAAEGDPAQLSMAPANDYVEIVNSATTGTTTSVSVNRDPHDNVIRVSGTVKLGTNGTYATRSVIEPTQLAADVFADSLADAGITVNGDLRFGETTPQGPETLASHQSRTLTDLTAVILKPSNASVAEALFKTLGYEATGTGTFASGKAATYAGIEPYGVDTGPIRQVDGSGISRHNMMTSNMLADLLVGAKKADWFGTWYDSLPIACKDGTLASRMCGTPAAENVRAKTGSMTSVSALSGYVTDADGRELVFSVIVNDFLYSTVKDIEDKIAAAIAAHTTAATEAETLRSANVDDIEMPAEDPNHSLECTWVEPAVC</sequence>
<accession>A0ABT7YQ75</accession>
<dbReference type="Pfam" id="PF02113">
    <property type="entry name" value="Peptidase_S13"/>
    <property type="match status" value="1"/>
</dbReference>
<dbReference type="GO" id="GO:0009002">
    <property type="term" value="F:serine-type D-Ala-D-Ala carboxypeptidase activity"/>
    <property type="evidence" value="ECO:0007669"/>
    <property type="project" value="UniProtKB-EC"/>
</dbReference>
<dbReference type="SUPFAM" id="SSF56601">
    <property type="entry name" value="beta-lactamase/transpeptidase-like"/>
    <property type="match status" value="1"/>
</dbReference>
<comment type="caution">
    <text evidence="3">The sequence shown here is derived from an EMBL/GenBank/DDBJ whole genome shotgun (WGS) entry which is preliminary data.</text>
</comment>
<keyword evidence="2 3" id="KW-0378">Hydrolase</keyword>
<keyword evidence="4" id="KW-1185">Reference proteome</keyword>
<evidence type="ECO:0000256" key="1">
    <source>
        <dbReference type="ARBA" id="ARBA00006096"/>
    </source>
</evidence>
<dbReference type="NCBIfam" id="TIGR00666">
    <property type="entry name" value="PBP4"/>
    <property type="match status" value="1"/>
</dbReference>
<dbReference type="InterPro" id="IPR000667">
    <property type="entry name" value="Peptidase_S13"/>
</dbReference>
<gene>
    <name evidence="3" type="primary">dacB</name>
    <name evidence="3" type="ORF">QWI33_13620</name>
</gene>
<proteinExistence type="inferred from homology"/>
<comment type="similarity">
    <text evidence="1">Belongs to the peptidase S13 family.</text>
</comment>
<reference evidence="3" key="1">
    <citation type="submission" date="2023-06" db="EMBL/GenBank/DDBJ databases">
        <title>Gycomyces niveus sp.nov., a novel actinomycete isolated from soil in Shouguang.</title>
        <authorList>
            <person name="Yang X."/>
            <person name="Zhao J."/>
        </authorList>
    </citation>
    <scope>NUCLEOTIDE SEQUENCE</scope>
    <source>
        <strain evidence="3">NEAU C2</strain>
    </source>
</reference>
<keyword evidence="3" id="KW-0645">Protease</keyword>
<dbReference type="EC" id="3.4.16.4" evidence="3"/>
<dbReference type="InterPro" id="IPR012338">
    <property type="entry name" value="Beta-lactam/transpept-like"/>
</dbReference>